<keyword evidence="6" id="KW-1185">Reference proteome</keyword>
<organism evidence="5 6">
    <name type="scientific">Lacrimispora celerecrescens</name>
    <dbReference type="NCBI Taxonomy" id="29354"/>
    <lineage>
        <taxon>Bacteria</taxon>
        <taxon>Bacillati</taxon>
        <taxon>Bacillota</taxon>
        <taxon>Clostridia</taxon>
        <taxon>Lachnospirales</taxon>
        <taxon>Lachnospiraceae</taxon>
        <taxon>Lacrimispora</taxon>
    </lineage>
</organism>
<dbReference type="CDD" id="cd05013">
    <property type="entry name" value="SIS_RpiR"/>
    <property type="match status" value="1"/>
</dbReference>
<keyword evidence="1" id="KW-0805">Transcription regulation</keyword>
<dbReference type="GO" id="GO:1901135">
    <property type="term" value="P:carbohydrate derivative metabolic process"/>
    <property type="evidence" value="ECO:0007669"/>
    <property type="project" value="InterPro"/>
</dbReference>
<dbReference type="InterPro" id="IPR001347">
    <property type="entry name" value="SIS_dom"/>
</dbReference>
<dbReference type="Proteomes" id="UP000028525">
    <property type="component" value="Unassembled WGS sequence"/>
</dbReference>
<dbReference type="Gene3D" id="1.10.10.10">
    <property type="entry name" value="Winged helix-like DNA-binding domain superfamily/Winged helix DNA-binding domain"/>
    <property type="match status" value="1"/>
</dbReference>
<dbReference type="SUPFAM" id="SSF53697">
    <property type="entry name" value="SIS domain"/>
    <property type="match status" value="1"/>
</dbReference>
<dbReference type="GO" id="GO:0003700">
    <property type="term" value="F:DNA-binding transcription factor activity"/>
    <property type="evidence" value="ECO:0007669"/>
    <property type="project" value="InterPro"/>
</dbReference>
<sequence length="276" mass="31074">MQLNFPALPEELTSADQKIIEYISSHTDVFLFMTIGQLSSCLGLSDATVSRFARHVGCKDFKQLKQVVIQQSTRHEPVKKIAAPLMQEAEFTLQNWLLRQQHCLQKTLEQLDTSEFNRAIKSILEAKCIFIYAKNASSSLGQLLFFRLRRLGLSVVLLPSSGAEVLEGLAKAGAGDLVILFNITKVSREGHMILKYQKIASYHTMAFTSRLYVPDKQKADMHLYIYQGEEKEYRSMSAPIAVVDGLVLALSERMGVDCGNINKSLTPDMTPKYYMI</sequence>
<evidence type="ECO:0000313" key="6">
    <source>
        <dbReference type="Proteomes" id="UP000028525"/>
    </source>
</evidence>
<evidence type="ECO:0000256" key="2">
    <source>
        <dbReference type="ARBA" id="ARBA00023125"/>
    </source>
</evidence>
<dbReference type="STRING" id="29354.IO98_04975"/>
<dbReference type="PANTHER" id="PTHR30514">
    <property type="entry name" value="GLUCOKINASE"/>
    <property type="match status" value="1"/>
</dbReference>
<dbReference type="GO" id="GO:0003677">
    <property type="term" value="F:DNA binding"/>
    <property type="evidence" value="ECO:0007669"/>
    <property type="project" value="UniProtKB-KW"/>
</dbReference>
<feature type="domain" description="HTH rpiR-type" evidence="4">
    <location>
        <begin position="1"/>
        <end position="75"/>
    </location>
</feature>
<dbReference type="InterPro" id="IPR035472">
    <property type="entry name" value="RpiR-like_SIS"/>
</dbReference>
<dbReference type="InterPro" id="IPR046348">
    <property type="entry name" value="SIS_dom_sf"/>
</dbReference>
<gene>
    <name evidence="5" type="ORF">IO98_04975</name>
</gene>
<dbReference type="InterPro" id="IPR047640">
    <property type="entry name" value="RpiR-like"/>
</dbReference>
<comment type="caution">
    <text evidence="5">The sequence shown here is derived from an EMBL/GenBank/DDBJ whole genome shotgun (WGS) entry which is preliminary data.</text>
</comment>
<protein>
    <recommendedName>
        <fullName evidence="4">HTH rpiR-type domain-containing protein</fullName>
    </recommendedName>
</protein>
<dbReference type="InterPro" id="IPR000281">
    <property type="entry name" value="HTH_RpiR"/>
</dbReference>
<dbReference type="PROSITE" id="PS51071">
    <property type="entry name" value="HTH_RPIR"/>
    <property type="match status" value="1"/>
</dbReference>
<keyword evidence="2" id="KW-0238">DNA-binding</keyword>
<evidence type="ECO:0000256" key="1">
    <source>
        <dbReference type="ARBA" id="ARBA00023015"/>
    </source>
</evidence>
<keyword evidence="3" id="KW-0804">Transcription</keyword>
<dbReference type="Pfam" id="PF01418">
    <property type="entry name" value="HTH_6"/>
    <property type="match status" value="1"/>
</dbReference>
<dbReference type="InterPro" id="IPR036388">
    <property type="entry name" value="WH-like_DNA-bd_sf"/>
</dbReference>
<dbReference type="Gene3D" id="3.40.50.10490">
    <property type="entry name" value="Glucose-6-phosphate isomerase like protein, domain 1"/>
    <property type="match status" value="1"/>
</dbReference>
<evidence type="ECO:0000256" key="3">
    <source>
        <dbReference type="ARBA" id="ARBA00023163"/>
    </source>
</evidence>
<dbReference type="GO" id="GO:0097367">
    <property type="term" value="F:carbohydrate derivative binding"/>
    <property type="evidence" value="ECO:0007669"/>
    <property type="project" value="InterPro"/>
</dbReference>
<reference evidence="5 6" key="1">
    <citation type="submission" date="2014-07" db="EMBL/GenBank/DDBJ databases">
        <title>Draft genome of Clostridium celerecrescens 152B isolated from sediments associated with methane hydrate from Krishna Godavari basin.</title>
        <authorList>
            <person name="Honkalas V.S."/>
            <person name="Dabir A.P."/>
            <person name="Arora P."/>
            <person name="Dhakephalkar P.K."/>
        </authorList>
    </citation>
    <scope>NUCLEOTIDE SEQUENCE [LARGE SCALE GENOMIC DNA]</scope>
    <source>
        <strain evidence="5 6">152B</strain>
    </source>
</reference>
<dbReference type="Pfam" id="PF01380">
    <property type="entry name" value="SIS"/>
    <property type="match status" value="1"/>
</dbReference>
<dbReference type="EMBL" id="JPME01000007">
    <property type="protein sequence ID" value="KEZ91111.1"/>
    <property type="molecule type" value="Genomic_DNA"/>
</dbReference>
<accession>A0A084JQ77</accession>
<dbReference type="OrthoDB" id="370421at2"/>
<dbReference type="AlphaFoldDB" id="A0A084JQ77"/>
<name>A0A084JQ77_9FIRM</name>
<dbReference type="SUPFAM" id="SSF46689">
    <property type="entry name" value="Homeodomain-like"/>
    <property type="match status" value="1"/>
</dbReference>
<dbReference type="RefSeq" id="WP_038278530.1">
    <property type="nucleotide sequence ID" value="NZ_JPME01000007.1"/>
</dbReference>
<evidence type="ECO:0000313" key="5">
    <source>
        <dbReference type="EMBL" id="KEZ91111.1"/>
    </source>
</evidence>
<dbReference type="InterPro" id="IPR009057">
    <property type="entry name" value="Homeodomain-like_sf"/>
</dbReference>
<evidence type="ECO:0000259" key="4">
    <source>
        <dbReference type="PROSITE" id="PS51071"/>
    </source>
</evidence>
<proteinExistence type="predicted"/>